<proteinExistence type="predicted"/>
<dbReference type="Proteomes" id="UP000068137">
    <property type="component" value="Chromosome"/>
</dbReference>
<evidence type="ECO:0000256" key="2">
    <source>
        <dbReference type="SAM" id="SignalP"/>
    </source>
</evidence>
<dbReference type="SUPFAM" id="SSF52266">
    <property type="entry name" value="SGNH hydrolase"/>
    <property type="match status" value="1"/>
</dbReference>
<dbReference type="PATRIC" id="fig|1562462.4.peg.1022"/>
<dbReference type="Gene3D" id="3.40.50.1110">
    <property type="entry name" value="SGNH hydrolase"/>
    <property type="match status" value="1"/>
</dbReference>
<feature type="domain" description="SGNH hydrolase-type esterase" evidence="3">
    <location>
        <begin position="49"/>
        <end position="258"/>
    </location>
</feature>
<keyword evidence="1" id="KW-1015">Disulfide bond</keyword>
<dbReference type="RefSeq" id="WP_053962070.1">
    <property type="nucleotide sequence ID" value="NZ_CP012390.1"/>
</dbReference>
<evidence type="ECO:0000259" key="3">
    <source>
        <dbReference type="Pfam" id="PF13472"/>
    </source>
</evidence>
<dbReference type="InterPro" id="IPR013830">
    <property type="entry name" value="SGNH_hydro"/>
</dbReference>
<dbReference type="GO" id="GO:0016788">
    <property type="term" value="F:hydrolase activity, acting on ester bonds"/>
    <property type="evidence" value="ECO:0007669"/>
    <property type="project" value="InterPro"/>
</dbReference>
<reference evidence="4 5" key="1">
    <citation type="journal article" date="2015" name="Genome Announc.">
        <title>Complete Genome Sequences for Two Strains of a Novel Fastidious, Partially Acid-Fast, Gram-Positive Corynebacterineae Bacterium, Derived from Human Clinical Samples.</title>
        <authorList>
            <person name="Nicholson A.C."/>
            <person name="Bell M."/>
            <person name="Humrighouse B.W."/>
            <person name="McQuiston J.R."/>
        </authorList>
    </citation>
    <scope>NUCLEOTIDE SEQUENCE [LARGE SCALE GENOMIC DNA]</scope>
    <source>
        <strain evidence="4 5">X1698</strain>
    </source>
</reference>
<dbReference type="InterPro" id="IPR037460">
    <property type="entry name" value="SEST-like"/>
</dbReference>
<name>A0A0M4LZE9_9ACTN</name>
<dbReference type="STRING" id="1528099.AL705_04955"/>
<evidence type="ECO:0000313" key="4">
    <source>
        <dbReference type="EMBL" id="ALE19069.1"/>
    </source>
</evidence>
<dbReference type="InterPro" id="IPR036514">
    <property type="entry name" value="SGNH_hydro_sf"/>
</dbReference>
<evidence type="ECO:0000256" key="1">
    <source>
        <dbReference type="PIRSR" id="PIRSR637460-2"/>
    </source>
</evidence>
<dbReference type="AlphaFoldDB" id="A0A0M4LZE9"/>
<feature type="disulfide bond" evidence="1">
    <location>
        <begin position="223"/>
        <end position="272"/>
    </location>
</feature>
<dbReference type="PANTHER" id="PTHR37981:SF1">
    <property type="entry name" value="SGNH HYDROLASE-TYPE ESTERASE DOMAIN-CONTAINING PROTEIN"/>
    <property type="match status" value="1"/>
</dbReference>
<dbReference type="Pfam" id="PF13472">
    <property type="entry name" value="Lipase_GDSL_2"/>
    <property type="match status" value="1"/>
</dbReference>
<dbReference type="EMBL" id="CP012390">
    <property type="protein sequence ID" value="ALE19069.1"/>
    <property type="molecule type" value="Genomic_DNA"/>
</dbReference>
<evidence type="ECO:0000313" key="5">
    <source>
        <dbReference type="Proteomes" id="UP000068137"/>
    </source>
</evidence>
<dbReference type="KEGG" id="cbq:AL705_04955"/>
<feature type="disulfide bond" evidence="1">
    <location>
        <begin position="68"/>
        <end position="92"/>
    </location>
</feature>
<dbReference type="OrthoDB" id="4529562at2"/>
<keyword evidence="2" id="KW-0732">Signal</keyword>
<dbReference type="PANTHER" id="PTHR37981">
    <property type="entry name" value="LIPASE 2"/>
    <property type="match status" value="1"/>
</dbReference>
<sequence>MKPSRLIAGLTTSTILVGSLTLAPHALAEPTTPTPEPTPVPASPYSYAAIGDSATVGGSWFAPLGDLCGRNRVDYPNVLANNTGLQLNETACYDATTSNYQRTRPAGILNSPNPPQVKAIDKNTRMVTIQLGLRDIVGDGTNSLLTKCVSAWGKEYTSMLSGQPTELTGSPCRDTYGKATLKKFDGLQARLAAIYANAKTRTTSDTLVVAVGYAPLFNGAKNCWEGQLIPARDRQFYNDIYRKLNHTIRQAARQAGVPSFVPSKDLGIRSSCGVPGLRFTSLTGLPEASYPMGPTVAGQAHIALTLEQMWKDWKSTHSSLK</sequence>
<accession>A0A0M4LZE9</accession>
<dbReference type="GO" id="GO:0006629">
    <property type="term" value="P:lipid metabolic process"/>
    <property type="evidence" value="ECO:0007669"/>
    <property type="project" value="TreeGrafter"/>
</dbReference>
<feature type="signal peptide" evidence="2">
    <location>
        <begin position="1"/>
        <end position="28"/>
    </location>
</feature>
<feature type="disulfide bond" evidence="1">
    <location>
        <begin position="148"/>
        <end position="172"/>
    </location>
</feature>
<feature type="chain" id="PRO_5005798024" description="SGNH hydrolase-type esterase domain-containing protein" evidence="2">
    <location>
        <begin position="29"/>
        <end position="321"/>
    </location>
</feature>
<gene>
    <name evidence="4" type="ORF">AL705_04955</name>
</gene>
<organism evidence="4 5">
    <name type="scientific">Lawsonella clevelandensis</name>
    <dbReference type="NCBI Taxonomy" id="1528099"/>
    <lineage>
        <taxon>Bacteria</taxon>
        <taxon>Bacillati</taxon>
        <taxon>Actinomycetota</taxon>
        <taxon>Actinomycetes</taxon>
        <taxon>Mycobacteriales</taxon>
        <taxon>Lawsonellaceae</taxon>
        <taxon>Lawsonella</taxon>
    </lineage>
</organism>
<protein>
    <recommendedName>
        <fullName evidence="3">SGNH hydrolase-type esterase domain-containing protein</fullName>
    </recommendedName>
</protein>